<evidence type="ECO:0000256" key="1">
    <source>
        <dbReference type="ARBA" id="ARBA00004370"/>
    </source>
</evidence>
<name>A0A5J5C7G5_9PERO</name>
<dbReference type="GO" id="GO:0050852">
    <property type="term" value="P:T cell receptor signaling pathway"/>
    <property type="evidence" value="ECO:0007669"/>
    <property type="project" value="TreeGrafter"/>
</dbReference>
<keyword evidence="2" id="KW-0472">Membrane</keyword>
<dbReference type="EMBL" id="VOFY01002289">
    <property type="protein sequence ID" value="KAA8577617.1"/>
    <property type="molecule type" value="Genomic_DNA"/>
</dbReference>
<dbReference type="InterPro" id="IPR036179">
    <property type="entry name" value="Ig-like_dom_sf"/>
</dbReference>
<proteinExistence type="predicted"/>
<dbReference type="SMART" id="SM00406">
    <property type="entry name" value="IGv"/>
    <property type="match status" value="2"/>
</dbReference>
<evidence type="ECO:0000313" key="6">
    <source>
        <dbReference type="Proteomes" id="UP000327493"/>
    </source>
</evidence>
<keyword evidence="3" id="KW-0393">Immunoglobulin domain</keyword>
<dbReference type="InterPro" id="IPR013106">
    <property type="entry name" value="Ig_V-set"/>
</dbReference>
<dbReference type="InterPro" id="IPR003599">
    <property type="entry name" value="Ig_sub"/>
</dbReference>
<dbReference type="AlphaFoldDB" id="A0A5J5C7G5"/>
<dbReference type="InterPro" id="IPR007110">
    <property type="entry name" value="Ig-like_dom"/>
</dbReference>
<accession>A0A5J5C7G5</accession>
<organism evidence="5 6">
    <name type="scientific">Etheostoma spectabile</name>
    <name type="common">orangethroat darter</name>
    <dbReference type="NCBI Taxonomy" id="54343"/>
    <lineage>
        <taxon>Eukaryota</taxon>
        <taxon>Metazoa</taxon>
        <taxon>Chordata</taxon>
        <taxon>Craniata</taxon>
        <taxon>Vertebrata</taxon>
        <taxon>Euteleostomi</taxon>
        <taxon>Actinopterygii</taxon>
        <taxon>Neopterygii</taxon>
        <taxon>Teleostei</taxon>
        <taxon>Neoteleostei</taxon>
        <taxon>Acanthomorphata</taxon>
        <taxon>Eupercaria</taxon>
        <taxon>Perciformes</taxon>
        <taxon>Percoidei</taxon>
        <taxon>Percidae</taxon>
        <taxon>Etheostomatinae</taxon>
        <taxon>Etheostoma</taxon>
    </lineage>
</organism>
<dbReference type="PANTHER" id="PTHR24100">
    <property type="entry name" value="BUTYROPHILIN"/>
    <property type="match status" value="1"/>
</dbReference>
<dbReference type="PROSITE" id="PS50835">
    <property type="entry name" value="IG_LIKE"/>
    <property type="match status" value="2"/>
</dbReference>
<reference evidence="5 6" key="1">
    <citation type="submission" date="2019-08" db="EMBL/GenBank/DDBJ databases">
        <title>A chromosome-level genome assembly, high-density linkage maps, and genome scans reveal the genomic architecture of hybrid incompatibilities underlying speciation via character displacement in darters (Percidae: Etheostominae).</title>
        <authorList>
            <person name="Moran R.L."/>
            <person name="Catchen J.M."/>
            <person name="Fuller R.C."/>
        </authorList>
    </citation>
    <scope>NUCLEOTIDE SEQUENCE [LARGE SCALE GENOMIC DNA]</scope>
    <source>
        <strain evidence="5">EspeVRDwgs_2016</strain>
        <tissue evidence="5">Muscle</tissue>
    </source>
</reference>
<dbReference type="GO" id="GO:0009897">
    <property type="term" value="C:external side of plasma membrane"/>
    <property type="evidence" value="ECO:0007669"/>
    <property type="project" value="TreeGrafter"/>
</dbReference>
<dbReference type="SUPFAM" id="SSF48726">
    <property type="entry name" value="Immunoglobulin"/>
    <property type="match status" value="2"/>
</dbReference>
<evidence type="ECO:0000256" key="3">
    <source>
        <dbReference type="ARBA" id="ARBA00023319"/>
    </source>
</evidence>
<dbReference type="GO" id="GO:0001817">
    <property type="term" value="P:regulation of cytokine production"/>
    <property type="evidence" value="ECO:0007669"/>
    <property type="project" value="TreeGrafter"/>
</dbReference>
<comment type="subcellular location">
    <subcellularLocation>
        <location evidence="1">Membrane</location>
    </subcellularLocation>
</comment>
<feature type="domain" description="Ig-like" evidence="4">
    <location>
        <begin position="135"/>
        <end position="244"/>
    </location>
</feature>
<dbReference type="InterPro" id="IPR050504">
    <property type="entry name" value="IgSF_BTN/MOG"/>
</dbReference>
<keyword evidence="6" id="KW-1185">Reference proteome</keyword>
<dbReference type="GO" id="GO:0005102">
    <property type="term" value="F:signaling receptor binding"/>
    <property type="evidence" value="ECO:0007669"/>
    <property type="project" value="TreeGrafter"/>
</dbReference>
<evidence type="ECO:0000259" key="4">
    <source>
        <dbReference type="PROSITE" id="PS50835"/>
    </source>
</evidence>
<dbReference type="Pfam" id="PF07686">
    <property type="entry name" value="V-set"/>
    <property type="match status" value="2"/>
</dbReference>
<sequence length="263" mass="29887">MKLFVWRKAPQTDGGQKEVFLYDRGIDNREPKVRVSVEQGRDVVLPCSLSTKEDITFKLFDWKKAPQKDEGLKEVFLYNDGFHYNNGRGGQSEEFKGRVSHFQDELKHGNASIIIRNTKISDSGVYSCDFSRLQPRQTFYIQLVVEPSKVIKVVGDHDAVLPCSLSTKEDITSKLFDWKNDAQKDGGLKEVFLYNAGIHYNNGLVGQSEEFKGRVSHYQDELKLGNASITIRNTKISDSGVYSCDFPNLQTPQTFYIKLVVGE</sequence>
<dbReference type="Gene3D" id="2.60.40.10">
    <property type="entry name" value="Immunoglobulins"/>
    <property type="match status" value="2"/>
</dbReference>
<protein>
    <recommendedName>
        <fullName evidence="4">Ig-like domain-containing protein</fullName>
    </recommendedName>
</protein>
<comment type="caution">
    <text evidence="5">The sequence shown here is derived from an EMBL/GenBank/DDBJ whole genome shotgun (WGS) entry which is preliminary data.</text>
</comment>
<evidence type="ECO:0000313" key="5">
    <source>
        <dbReference type="EMBL" id="KAA8577617.1"/>
    </source>
</evidence>
<dbReference type="SMART" id="SM00409">
    <property type="entry name" value="IG"/>
    <property type="match status" value="2"/>
</dbReference>
<dbReference type="InterPro" id="IPR013783">
    <property type="entry name" value="Ig-like_fold"/>
</dbReference>
<evidence type="ECO:0000256" key="2">
    <source>
        <dbReference type="ARBA" id="ARBA00023136"/>
    </source>
</evidence>
<gene>
    <name evidence="5" type="ORF">FQN60_016042</name>
</gene>
<feature type="non-terminal residue" evidence="5">
    <location>
        <position position="263"/>
    </location>
</feature>
<dbReference type="Proteomes" id="UP000327493">
    <property type="component" value="Unassembled WGS sequence"/>
</dbReference>
<feature type="domain" description="Ig-like" evidence="4">
    <location>
        <begin position="10"/>
        <end position="128"/>
    </location>
</feature>